<proteinExistence type="predicted"/>
<dbReference type="Proteomes" id="UP000270296">
    <property type="component" value="Unassembled WGS sequence"/>
</dbReference>
<evidence type="ECO:0000313" key="2">
    <source>
        <dbReference type="Proteomes" id="UP000270296"/>
    </source>
</evidence>
<dbReference type="EMBL" id="UZAM01007809">
    <property type="protein sequence ID" value="VDP01534.1"/>
    <property type="molecule type" value="Genomic_DNA"/>
</dbReference>
<dbReference type="WBParaSite" id="SBAD_0000371101-mRNA-1">
    <property type="protein sequence ID" value="SBAD_0000371101-mRNA-1"/>
    <property type="gene ID" value="SBAD_0000371101"/>
</dbReference>
<keyword evidence="2" id="KW-1185">Reference proteome</keyword>
<name>A0A183IIV4_9BILA</name>
<gene>
    <name evidence="1" type="ORF">SBAD_LOCUS3550</name>
</gene>
<reference evidence="1 2" key="2">
    <citation type="submission" date="2018-11" db="EMBL/GenBank/DDBJ databases">
        <authorList>
            <consortium name="Pathogen Informatics"/>
        </authorList>
    </citation>
    <scope>NUCLEOTIDE SEQUENCE [LARGE SCALE GENOMIC DNA]</scope>
</reference>
<organism evidence="3">
    <name type="scientific">Soboliphyme baturini</name>
    <dbReference type="NCBI Taxonomy" id="241478"/>
    <lineage>
        <taxon>Eukaryota</taxon>
        <taxon>Metazoa</taxon>
        <taxon>Ecdysozoa</taxon>
        <taxon>Nematoda</taxon>
        <taxon>Enoplea</taxon>
        <taxon>Dorylaimia</taxon>
        <taxon>Dioctophymatida</taxon>
        <taxon>Dioctophymatoidea</taxon>
        <taxon>Soboliphymatidae</taxon>
        <taxon>Soboliphyme</taxon>
    </lineage>
</organism>
<evidence type="ECO:0000313" key="3">
    <source>
        <dbReference type="WBParaSite" id="SBAD_0000371101-mRNA-1"/>
    </source>
</evidence>
<dbReference type="AlphaFoldDB" id="A0A183IIV4"/>
<reference evidence="3" key="1">
    <citation type="submission" date="2016-06" db="UniProtKB">
        <authorList>
            <consortium name="WormBaseParasite"/>
        </authorList>
    </citation>
    <scope>IDENTIFICATION</scope>
</reference>
<sequence length="112" mass="12456">MPRPSAAQLCITRERPAYYADGRRTKKCTFYVHDVLRDILGCGARRSSVSPVTNLYPGPIMAVRKFTRADLYRRSRILSSAPTSSQLTCLLAATAIVVADSRLRPGLSLTRR</sequence>
<accession>A0A183IIV4</accession>
<protein>
    <submittedName>
        <fullName evidence="1 3">Uncharacterized protein</fullName>
    </submittedName>
</protein>
<evidence type="ECO:0000313" key="1">
    <source>
        <dbReference type="EMBL" id="VDP01534.1"/>
    </source>
</evidence>